<evidence type="ECO:0008006" key="6">
    <source>
        <dbReference type="Google" id="ProtNLM"/>
    </source>
</evidence>
<dbReference type="SUPFAM" id="SSF53098">
    <property type="entry name" value="Ribonuclease H-like"/>
    <property type="match status" value="1"/>
</dbReference>
<reference evidence="5" key="1">
    <citation type="journal article" date="2013" name="Nat. Genet.">
        <title>The Capsella rubella genome and the genomic consequences of rapid mating system evolution.</title>
        <authorList>
            <person name="Slotte T."/>
            <person name="Hazzouri K.M."/>
            <person name="Agren J.A."/>
            <person name="Koenig D."/>
            <person name="Maumus F."/>
            <person name="Guo Y.L."/>
            <person name="Steige K."/>
            <person name="Platts A.E."/>
            <person name="Escobar J.S."/>
            <person name="Newman L.K."/>
            <person name="Wang W."/>
            <person name="Mandakova T."/>
            <person name="Vello E."/>
            <person name="Smith L.M."/>
            <person name="Henz S.R."/>
            <person name="Steffen J."/>
            <person name="Takuno S."/>
            <person name="Brandvain Y."/>
            <person name="Coop G."/>
            <person name="Andolfatto P."/>
            <person name="Hu T.T."/>
            <person name="Blanchette M."/>
            <person name="Clark R.M."/>
            <person name="Quesneville H."/>
            <person name="Nordborg M."/>
            <person name="Gaut B.S."/>
            <person name="Lysak M.A."/>
            <person name="Jenkins J."/>
            <person name="Grimwood J."/>
            <person name="Chapman J."/>
            <person name="Prochnik S."/>
            <person name="Shu S."/>
            <person name="Rokhsar D."/>
            <person name="Schmutz J."/>
            <person name="Weigel D."/>
            <person name="Wright S.I."/>
        </authorList>
    </citation>
    <scope>NUCLEOTIDE SEQUENCE [LARGE SCALE GENOMIC DNA]</scope>
    <source>
        <strain evidence="5">cv. Monte Gargano</strain>
    </source>
</reference>
<dbReference type="InterPro" id="IPR012337">
    <property type="entry name" value="RNaseH-like_sf"/>
</dbReference>
<dbReference type="InterPro" id="IPR008906">
    <property type="entry name" value="HATC_C_dom"/>
</dbReference>
<evidence type="ECO:0000259" key="2">
    <source>
        <dbReference type="Pfam" id="PF05699"/>
    </source>
</evidence>
<accession>R0HB68</accession>
<name>R0HB68_9BRAS</name>
<evidence type="ECO:0000256" key="1">
    <source>
        <dbReference type="ARBA" id="ARBA00023125"/>
    </source>
</evidence>
<protein>
    <recommendedName>
        <fullName evidence="6">HAT C-terminal dimerisation domain-containing protein</fullName>
    </recommendedName>
</protein>
<sequence>MYVARKASLKEWISSQQHRVSLTTDIWTANVTKASYMVITVHFVDADWRLRKLILGFKHITDHKSNMISKVLLDCLAEWGIEKLFTITVDNATANSIGLKKFIDEFKLLRHDSLVLGGYYMHMRCCAHIINLIVQDGLTKLGRNITVVRNGVQYVRFSTSRCDTFELKVVWSSTYLMLTRAMKFKLAFQKMEDEDKLYNDYFMELKNGAKQKGPPTYSNWRAIERFVKFLGLFYTATLVVSASTKGCSYKCYGEIVTIEKNLTNMSTSYDKELSKMHVEMREKFSKYWEGIKNINKMLIVASVFDPRQKMQFATMCFEKLYGKDSKDAKDMCTSVLNLMKDMLVEYTYYNKGSSTQSSQSNPSSSTAQDQFIFDSLSSDIAEDVVPEFERMDDAYSDLVSSKGGGEMKDELDIYLKYETETPKTLPGSEWDVLSWWRLNSQKFPILSKIAKDFLAMQVSSVASEEAFNNSGRILSAYRSCLSHYIVEVLICTKQWIKQDMKINDKDCHSNSQILADIELFDNLQRGKF</sequence>
<dbReference type="GO" id="GO:0046983">
    <property type="term" value="F:protein dimerization activity"/>
    <property type="evidence" value="ECO:0007669"/>
    <property type="project" value="InterPro"/>
</dbReference>
<dbReference type="Pfam" id="PF05699">
    <property type="entry name" value="Dimer_Tnp_hAT"/>
    <property type="match status" value="1"/>
</dbReference>
<proteinExistence type="predicted"/>
<keyword evidence="5" id="KW-1185">Reference proteome</keyword>
<dbReference type="AlphaFoldDB" id="R0HB68"/>
<evidence type="ECO:0000259" key="3">
    <source>
        <dbReference type="Pfam" id="PF14372"/>
    </source>
</evidence>
<organism evidence="4 5">
    <name type="scientific">Capsella rubella</name>
    <dbReference type="NCBI Taxonomy" id="81985"/>
    <lineage>
        <taxon>Eukaryota</taxon>
        <taxon>Viridiplantae</taxon>
        <taxon>Streptophyta</taxon>
        <taxon>Embryophyta</taxon>
        <taxon>Tracheophyta</taxon>
        <taxon>Spermatophyta</taxon>
        <taxon>Magnoliopsida</taxon>
        <taxon>eudicotyledons</taxon>
        <taxon>Gunneridae</taxon>
        <taxon>Pentapetalae</taxon>
        <taxon>rosids</taxon>
        <taxon>malvids</taxon>
        <taxon>Brassicales</taxon>
        <taxon>Brassicaceae</taxon>
        <taxon>Camelineae</taxon>
        <taxon>Capsella</taxon>
    </lineage>
</organism>
<evidence type="ECO:0000313" key="4">
    <source>
        <dbReference type="EMBL" id="EOA22265.1"/>
    </source>
</evidence>
<dbReference type="PANTHER" id="PTHR46481:SF2">
    <property type="entry name" value="BED-TYPE DOMAIN-CONTAINING PROTEIN"/>
    <property type="match status" value="1"/>
</dbReference>
<keyword evidence="1" id="KW-0238">DNA-binding</keyword>
<feature type="domain" description="hAT-like transposase RNase-H fold" evidence="3">
    <location>
        <begin position="251"/>
        <end position="346"/>
    </location>
</feature>
<feature type="domain" description="HAT C-terminal dimerisation" evidence="2">
    <location>
        <begin position="410"/>
        <end position="496"/>
    </location>
</feature>
<dbReference type="InterPro" id="IPR052035">
    <property type="entry name" value="ZnF_BED_domain_contain"/>
</dbReference>
<gene>
    <name evidence="4" type="ORF">CARUB_v10002853mg</name>
</gene>
<dbReference type="GO" id="GO:0003677">
    <property type="term" value="F:DNA binding"/>
    <property type="evidence" value="ECO:0007669"/>
    <property type="project" value="UniProtKB-KW"/>
</dbReference>
<evidence type="ECO:0000313" key="5">
    <source>
        <dbReference type="Proteomes" id="UP000029121"/>
    </source>
</evidence>
<dbReference type="Proteomes" id="UP000029121">
    <property type="component" value="Unassembled WGS sequence"/>
</dbReference>
<dbReference type="EMBL" id="KB870810">
    <property type="protein sequence ID" value="EOA22265.1"/>
    <property type="molecule type" value="Genomic_DNA"/>
</dbReference>
<dbReference type="InterPro" id="IPR025525">
    <property type="entry name" value="hAT-like_transposase_RNase-H"/>
</dbReference>
<dbReference type="eggNOG" id="KOG1121">
    <property type="taxonomic scope" value="Eukaryota"/>
</dbReference>
<dbReference type="PANTHER" id="PTHR46481">
    <property type="entry name" value="ZINC FINGER BED DOMAIN-CONTAINING PROTEIN 4"/>
    <property type="match status" value="1"/>
</dbReference>
<dbReference type="Pfam" id="PF14372">
    <property type="entry name" value="hAT-like_RNase-H"/>
    <property type="match status" value="1"/>
</dbReference>